<dbReference type="RefSeq" id="WP_202397187.1">
    <property type="nucleotide sequence ID" value="NZ_SNVJ01000017.1"/>
</dbReference>
<proteinExistence type="predicted"/>
<protein>
    <submittedName>
        <fullName evidence="3">Copper chaperone</fullName>
    </submittedName>
</protein>
<keyword evidence="4" id="KW-1185">Reference proteome</keyword>
<evidence type="ECO:0000256" key="1">
    <source>
        <dbReference type="ARBA" id="ARBA00022723"/>
    </source>
</evidence>
<dbReference type="PROSITE" id="PS50846">
    <property type="entry name" value="HMA_2"/>
    <property type="match status" value="1"/>
</dbReference>
<dbReference type="SUPFAM" id="SSF55008">
    <property type="entry name" value="HMA, heavy metal-associated domain"/>
    <property type="match status" value="1"/>
</dbReference>
<sequence length="68" mass="7444">MPRFKILNMACGGCAKGVTATLREVDPEAVVHVNLERREAAVENTAADADRLDRALRDAGWHSERLVA</sequence>
<dbReference type="Gene3D" id="3.30.70.100">
    <property type="match status" value="1"/>
</dbReference>
<evidence type="ECO:0000259" key="2">
    <source>
        <dbReference type="PROSITE" id="PS50846"/>
    </source>
</evidence>
<dbReference type="InterPro" id="IPR006121">
    <property type="entry name" value="HMA_dom"/>
</dbReference>
<evidence type="ECO:0000313" key="4">
    <source>
        <dbReference type="Proteomes" id="UP000460715"/>
    </source>
</evidence>
<dbReference type="Pfam" id="PF00403">
    <property type="entry name" value="HMA"/>
    <property type="match status" value="1"/>
</dbReference>
<name>A0A845BII2_9PROT</name>
<reference evidence="3 4" key="1">
    <citation type="submission" date="2019-03" db="EMBL/GenBank/DDBJ databases">
        <title>Roseomonas sp. a novel Roseomonas species isolated from Sea whip Gorgonian.</title>
        <authorList>
            <person name="Li F."/>
            <person name="Pan X."/>
            <person name="Huang S."/>
            <person name="Li Z."/>
            <person name="Meng B."/>
        </authorList>
    </citation>
    <scope>NUCLEOTIDE SEQUENCE [LARGE SCALE GENOMIC DNA]</scope>
    <source>
        <strain evidence="3 4">M0104</strain>
    </source>
</reference>
<feature type="domain" description="HMA" evidence="2">
    <location>
        <begin position="1"/>
        <end position="64"/>
    </location>
</feature>
<dbReference type="InterPro" id="IPR017969">
    <property type="entry name" value="Heavy-metal-associated_CS"/>
</dbReference>
<dbReference type="GO" id="GO:0046872">
    <property type="term" value="F:metal ion binding"/>
    <property type="evidence" value="ECO:0007669"/>
    <property type="project" value="UniProtKB-KW"/>
</dbReference>
<comment type="caution">
    <text evidence="3">The sequence shown here is derived from an EMBL/GenBank/DDBJ whole genome shotgun (WGS) entry which is preliminary data.</text>
</comment>
<dbReference type="PROSITE" id="PS01047">
    <property type="entry name" value="HMA_1"/>
    <property type="match status" value="1"/>
</dbReference>
<dbReference type="InterPro" id="IPR036163">
    <property type="entry name" value="HMA_dom_sf"/>
</dbReference>
<gene>
    <name evidence="3" type="ORF">E0493_17255</name>
</gene>
<keyword evidence="1" id="KW-0479">Metal-binding</keyword>
<evidence type="ECO:0000313" key="3">
    <source>
        <dbReference type="EMBL" id="MXP65097.1"/>
    </source>
</evidence>
<dbReference type="CDD" id="cd00371">
    <property type="entry name" value="HMA"/>
    <property type="match status" value="1"/>
</dbReference>
<dbReference type="EMBL" id="SNVJ01000017">
    <property type="protein sequence ID" value="MXP65097.1"/>
    <property type="molecule type" value="Genomic_DNA"/>
</dbReference>
<accession>A0A845BII2</accession>
<dbReference type="Proteomes" id="UP000460715">
    <property type="component" value="Unassembled WGS sequence"/>
</dbReference>
<dbReference type="AlphaFoldDB" id="A0A845BII2"/>
<organism evidence="3 4">
    <name type="scientific">Teichococcus coralli</name>
    <dbReference type="NCBI Taxonomy" id="2545983"/>
    <lineage>
        <taxon>Bacteria</taxon>
        <taxon>Pseudomonadati</taxon>
        <taxon>Pseudomonadota</taxon>
        <taxon>Alphaproteobacteria</taxon>
        <taxon>Acetobacterales</taxon>
        <taxon>Roseomonadaceae</taxon>
        <taxon>Roseomonas</taxon>
    </lineage>
</organism>